<organism evidence="1 2">
    <name type="scientific">Obba rivulosa</name>
    <dbReference type="NCBI Taxonomy" id="1052685"/>
    <lineage>
        <taxon>Eukaryota</taxon>
        <taxon>Fungi</taxon>
        <taxon>Dikarya</taxon>
        <taxon>Basidiomycota</taxon>
        <taxon>Agaricomycotina</taxon>
        <taxon>Agaricomycetes</taxon>
        <taxon>Polyporales</taxon>
        <taxon>Gelatoporiaceae</taxon>
        <taxon>Obba</taxon>
    </lineage>
</organism>
<dbReference type="GO" id="GO:0003723">
    <property type="term" value="F:RNA binding"/>
    <property type="evidence" value="ECO:0007669"/>
    <property type="project" value="TreeGrafter"/>
</dbReference>
<name>A0A8E2J6P1_9APHY</name>
<dbReference type="InterPro" id="IPR026736">
    <property type="entry name" value="Virilizer"/>
</dbReference>
<dbReference type="OrthoDB" id="2011702at2759"/>
<evidence type="ECO:0000313" key="2">
    <source>
        <dbReference type="Proteomes" id="UP000250043"/>
    </source>
</evidence>
<reference evidence="1 2" key="1">
    <citation type="submission" date="2016-07" db="EMBL/GenBank/DDBJ databases">
        <title>Draft genome of the white-rot fungus Obba rivulosa 3A-2.</title>
        <authorList>
            <consortium name="DOE Joint Genome Institute"/>
            <person name="Miettinen O."/>
            <person name="Riley R."/>
            <person name="Acob R."/>
            <person name="Barry K."/>
            <person name="Cullen D."/>
            <person name="De Vries R."/>
            <person name="Hainaut M."/>
            <person name="Hatakka A."/>
            <person name="Henrissat B."/>
            <person name="Hilden K."/>
            <person name="Kuo R."/>
            <person name="Labutti K."/>
            <person name="Lipzen A."/>
            <person name="Makela M.R."/>
            <person name="Sandor L."/>
            <person name="Spatafora J.W."/>
            <person name="Grigoriev I.V."/>
            <person name="Hibbett D.S."/>
        </authorList>
    </citation>
    <scope>NUCLEOTIDE SEQUENCE [LARGE SCALE GENOMIC DNA]</scope>
    <source>
        <strain evidence="1 2">3A-2</strain>
    </source>
</reference>
<dbReference type="PANTHER" id="PTHR23185">
    <property type="entry name" value="PROTEIN VIRILIZER HOMOLOG"/>
    <property type="match status" value="1"/>
</dbReference>
<evidence type="ECO:0000313" key="1">
    <source>
        <dbReference type="EMBL" id="OCH95901.1"/>
    </source>
</evidence>
<gene>
    <name evidence="1" type="ORF">OBBRIDRAFT_822543</name>
</gene>
<evidence type="ECO:0008006" key="3">
    <source>
        <dbReference type="Google" id="ProtNLM"/>
    </source>
</evidence>
<sequence>MLLQWATLEPAGPANLAAIRFAEPVRVHSIRVFPNSAQPFAQHPDIVARTEPESFFLDVFFNAHPAPQPNGGEKPKPTNALVPTRLAYAGAAVEFQVDMGREYGTRLMVVKGDFQCVSMAIYGEVLQEPSGSPSIYVPRTLHPVEPMPLPRSLDPANMRDPSRIARELLNLIPNAPPLPLVIRLMLFLKPSNEDWDLPDFPYLHPDLEGDLHDLGLEKAFRLTTRPVPDDIAREPLLRFAQAVSRALRSKDSNSAYLVAGILCHAAVQHPEMARCLLETLDFEKIFEPSSMDELTLVRLSNAHWFLSLIRGIAKDANVDIETRKVAIDLIARIRGWSVLEDALSNTQSNFIEAVDTLKAIGTDEQALGIWLEAMITHQGIVAALDENPVLPTALPHPPFLLRLPRVSATHDEFIAFVRAYIGIASVLAVYAWSDSLSDPPCRERILGILRLWQGVDGYREILNHLMLLRQMTLRLEWNIDYEASVRNGDSDRIFPTRGGLDAEHILFNLAKDPQAILQRNVAKCIMSLRPPLAFITEEERLSMRQAAAVVEDGLSGAIDELLRPVDRPVSLKTLRTLRVAVAVVERELGEDKGEWNVLEDFWEEGSCGIVACLSDIFLTLADEVKTHFGLKPPGPAPPDLLPRLFNTCDEVLRLLLRLVPVYAVPGRTMRSLTVSVTDLFACTDQVDLLYSQTSPTCMAAQETRQTCFEFIRMLADPSLPMVGGKLGTEVVLRTLLEHALHPTDCDPAHYLLQSFCLVDYLLPMPDSKDGQQAVWIQKVIPTLLSELWAFCRALDTDNKAHFVKRLVQLDRGVVGVGDWLLLQELKQLAQAAQELDDFMQSVQKRALRQYQVSLSLRFLLELADKSSSASEWAIGCMATIHDIANTLAEALRTLYEQHVESPQLTRLVCILASLHPKFNAELRITFVLFLLRAVQNIEHAPEVSDHCLDLSLTILKTVPSENIDGDRLRQEAGSLLSRISEAATVDPATAQTLVSLMEVIIEKADGCPQLSTLDGLGLLGFKRLCDRLRPALPEDWQQRLDIIQTKFSFEDDISPAIPPTQLPDKVELSLHDLESLMRANIPPPSTPPRAALHQDALNLVTFSPPAVFRSPATTGLTKTYLNNDFRQLRQAASARQNTSRLPSMHVDDFESASSPTLVPLTVPLPAAPLPFGAPAAAEGFPPLAPPFNPM</sequence>
<dbReference type="EMBL" id="KV722333">
    <property type="protein sequence ID" value="OCH95901.1"/>
    <property type="molecule type" value="Genomic_DNA"/>
</dbReference>
<dbReference type="GO" id="GO:0036396">
    <property type="term" value="C:RNA N6-methyladenosine methyltransferase complex"/>
    <property type="evidence" value="ECO:0007669"/>
    <property type="project" value="TreeGrafter"/>
</dbReference>
<protein>
    <recommendedName>
        <fullName evidence="3">Virilizer N-terminal domain-containing protein</fullName>
    </recommendedName>
</protein>
<keyword evidence="2" id="KW-1185">Reference proteome</keyword>
<dbReference type="PANTHER" id="PTHR23185:SF0">
    <property type="entry name" value="PROTEIN VIRILIZER HOMOLOG"/>
    <property type="match status" value="1"/>
</dbReference>
<proteinExistence type="predicted"/>
<accession>A0A8E2J6P1</accession>
<dbReference type="Proteomes" id="UP000250043">
    <property type="component" value="Unassembled WGS sequence"/>
</dbReference>
<dbReference type="AlphaFoldDB" id="A0A8E2J6P1"/>